<dbReference type="PANTHER" id="PTHR30572:SF14">
    <property type="entry name" value="MACROLIDE EXPORT ATP-BINDING_PERMEASE PROTEIN MACB"/>
    <property type="match status" value="1"/>
</dbReference>
<keyword evidence="2" id="KW-0067">ATP-binding</keyword>
<keyword evidence="1" id="KW-1133">Transmembrane helix</keyword>
<protein>
    <submittedName>
        <fullName evidence="2">Macrolide export ATP-binding/permease protein MacB</fullName>
    </submittedName>
</protein>
<dbReference type="InterPro" id="IPR050250">
    <property type="entry name" value="Macrolide_Exporter_MacB"/>
</dbReference>
<accession>M3JCU0</accession>
<name>M3JCU0_9BACT</name>
<keyword evidence="1" id="KW-0812">Transmembrane</keyword>
<dbReference type="STRING" id="1073353.H740_06172"/>
<dbReference type="PANTHER" id="PTHR30572">
    <property type="entry name" value="MEMBRANE COMPONENT OF TRANSPORTER-RELATED"/>
    <property type="match status" value="1"/>
</dbReference>
<evidence type="ECO:0000313" key="3">
    <source>
        <dbReference type="Proteomes" id="UP000011782"/>
    </source>
</evidence>
<sequence>MLCLIGGLIGVGTAFGIGYLAENFAPDIKMIFSQTSIVVALAVSSAIGVIFGYMPARSASKLNPIDALSRE</sequence>
<organism evidence="2 3">
    <name type="scientific">Campylobacter showae CC57C</name>
    <dbReference type="NCBI Taxonomy" id="1073353"/>
    <lineage>
        <taxon>Bacteria</taxon>
        <taxon>Pseudomonadati</taxon>
        <taxon>Campylobacterota</taxon>
        <taxon>Epsilonproteobacteria</taxon>
        <taxon>Campylobacterales</taxon>
        <taxon>Campylobacteraceae</taxon>
        <taxon>Campylobacter</taxon>
    </lineage>
</organism>
<dbReference type="GO" id="GO:0005886">
    <property type="term" value="C:plasma membrane"/>
    <property type="evidence" value="ECO:0007669"/>
    <property type="project" value="TreeGrafter"/>
</dbReference>
<keyword evidence="1" id="KW-0472">Membrane</keyword>
<dbReference type="AlphaFoldDB" id="M3JCU0"/>
<dbReference type="Proteomes" id="UP000011782">
    <property type="component" value="Unassembled WGS sequence"/>
</dbReference>
<reference evidence="2 3" key="1">
    <citation type="submission" date="2013-02" db="EMBL/GenBank/DDBJ databases">
        <title>Co-occurrence of anaerobic bacteria in colorectal carcinomas.</title>
        <authorList>
            <person name="Holt R.A."/>
            <person name="Warren R.L."/>
            <person name="Allen-Vercoe E."/>
            <person name="Pleasance S."/>
            <person name="Freeman D.J."/>
            <person name="Watson P."/>
            <person name="Moore R."/>
            <person name="Cochrane K."/>
        </authorList>
    </citation>
    <scope>NUCLEOTIDE SEQUENCE [LARGE SCALE GENOMIC DNA]</scope>
    <source>
        <strain evidence="2 3">CC57C</strain>
    </source>
</reference>
<keyword evidence="2" id="KW-0547">Nucleotide-binding</keyword>
<gene>
    <name evidence="2" type="ORF">H740_06172</name>
</gene>
<dbReference type="PATRIC" id="fig|1073353.3.peg.1327"/>
<evidence type="ECO:0000256" key="1">
    <source>
        <dbReference type="SAM" id="Phobius"/>
    </source>
</evidence>
<proteinExistence type="predicted"/>
<dbReference type="GO" id="GO:0005524">
    <property type="term" value="F:ATP binding"/>
    <property type="evidence" value="ECO:0007669"/>
    <property type="project" value="UniProtKB-KW"/>
</dbReference>
<dbReference type="GO" id="GO:0022857">
    <property type="term" value="F:transmembrane transporter activity"/>
    <property type="evidence" value="ECO:0007669"/>
    <property type="project" value="TreeGrafter"/>
</dbReference>
<dbReference type="EMBL" id="AOTD01000159">
    <property type="protein sequence ID" value="EMG30512.1"/>
    <property type="molecule type" value="Genomic_DNA"/>
</dbReference>
<evidence type="ECO:0000313" key="2">
    <source>
        <dbReference type="EMBL" id="EMG30512.1"/>
    </source>
</evidence>
<comment type="caution">
    <text evidence="2">The sequence shown here is derived from an EMBL/GenBank/DDBJ whole genome shotgun (WGS) entry which is preliminary data.</text>
</comment>
<feature type="transmembrane region" description="Helical" evidence="1">
    <location>
        <begin position="32"/>
        <end position="54"/>
    </location>
</feature>